<evidence type="ECO:0000256" key="7">
    <source>
        <dbReference type="SAM" id="Phobius"/>
    </source>
</evidence>
<keyword evidence="6 7" id="KW-0472">Membrane</keyword>
<dbReference type="PANTHER" id="PTHR34184">
    <property type="entry name" value="UPF0718 PROTEIN YCGR"/>
    <property type="match status" value="1"/>
</dbReference>
<accession>A0A497XT80</accession>
<dbReference type="OrthoDB" id="9770315at2"/>
<keyword evidence="9" id="KW-1185">Reference proteome</keyword>
<evidence type="ECO:0000256" key="1">
    <source>
        <dbReference type="ARBA" id="ARBA00004651"/>
    </source>
</evidence>
<dbReference type="Proteomes" id="UP000267841">
    <property type="component" value="Unassembled WGS sequence"/>
</dbReference>
<evidence type="ECO:0000313" key="8">
    <source>
        <dbReference type="EMBL" id="RLJ71380.1"/>
    </source>
</evidence>
<feature type="transmembrane region" description="Helical" evidence="7">
    <location>
        <begin position="164"/>
        <end position="185"/>
    </location>
</feature>
<dbReference type="PANTHER" id="PTHR34184:SF4">
    <property type="entry name" value="UPF0718 PROTEIN YCGR"/>
    <property type="match status" value="1"/>
</dbReference>
<feature type="transmembrane region" description="Helical" evidence="7">
    <location>
        <begin position="235"/>
        <end position="256"/>
    </location>
</feature>
<comment type="caution">
    <text evidence="8">The sequence shown here is derived from an EMBL/GenBank/DDBJ whole genome shotgun (WGS) entry which is preliminary data.</text>
</comment>
<feature type="transmembrane region" description="Helical" evidence="7">
    <location>
        <begin position="114"/>
        <end position="135"/>
    </location>
</feature>
<keyword evidence="4 7" id="KW-0812">Transmembrane</keyword>
<dbReference type="GO" id="GO:0005886">
    <property type="term" value="C:plasma membrane"/>
    <property type="evidence" value="ECO:0007669"/>
    <property type="project" value="UniProtKB-SubCell"/>
</dbReference>
<feature type="transmembrane region" description="Helical" evidence="7">
    <location>
        <begin position="262"/>
        <end position="280"/>
    </location>
</feature>
<dbReference type="EMBL" id="RCCJ01000001">
    <property type="protein sequence ID" value="RLJ71380.1"/>
    <property type="molecule type" value="Genomic_DNA"/>
</dbReference>
<dbReference type="Pfam" id="PF03773">
    <property type="entry name" value="ArsP_1"/>
    <property type="match status" value="1"/>
</dbReference>
<evidence type="ECO:0000256" key="6">
    <source>
        <dbReference type="ARBA" id="ARBA00023136"/>
    </source>
</evidence>
<organism evidence="8 9">
    <name type="scientific">Hydrogenivirga caldilitoris</name>
    <dbReference type="NCBI Taxonomy" id="246264"/>
    <lineage>
        <taxon>Bacteria</taxon>
        <taxon>Pseudomonadati</taxon>
        <taxon>Aquificota</taxon>
        <taxon>Aquificia</taxon>
        <taxon>Aquificales</taxon>
        <taxon>Aquificaceae</taxon>
        <taxon>Hydrogenivirga</taxon>
    </lineage>
</organism>
<evidence type="ECO:0008006" key="10">
    <source>
        <dbReference type="Google" id="ProtNLM"/>
    </source>
</evidence>
<evidence type="ECO:0000313" key="9">
    <source>
        <dbReference type="Proteomes" id="UP000267841"/>
    </source>
</evidence>
<gene>
    <name evidence="8" type="ORF">BCF55_1682</name>
</gene>
<reference evidence="8 9" key="1">
    <citation type="submission" date="2018-10" db="EMBL/GenBank/DDBJ databases">
        <title>Genomic Encyclopedia of Archaeal and Bacterial Type Strains, Phase II (KMG-II): from individual species to whole genera.</title>
        <authorList>
            <person name="Goeker M."/>
        </authorList>
    </citation>
    <scope>NUCLEOTIDE SEQUENCE [LARGE SCALE GENOMIC DNA]</scope>
    <source>
        <strain evidence="8 9">DSM 16510</strain>
    </source>
</reference>
<feature type="transmembrane region" description="Helical" evidence="7">
    <location>
        <begin position="9"/>
        <end position="29"/>
    </location>
</feature>
<proteinExistence type="inferred from homology"/>
<dbReference type="InterPro" id="IPR052923">
    <property type="entry name" value="UPF0718"/>
</dbReference>
<evidence type="ECO:0000256" key="3">
    <source>
        <dbReference type="ARBA" id="ARBA00022475"/>
    </source>
</evidence>
<evidence type="ECO:0000256" key="4">
    <source>
        <dbReference type="ARBA" id="ARBA00022692"/>
    </source>
</evidence>
<feature type="transmembrane region" description="Helical" evidence="7">
    <location>
        <begin position="83"/>
        <end position="108"/>
    </location>
</feature>
<protein>
    <recommendedName>
        <fullName evidence="10">Permease</fullName>
    </recommendedName>
</protein>
<keyword evidence="5 7" id="KW-1133">Transmembrane helix</keyword>
<comment type="subcellular location">
    <subcellularLocation>
        <location evidence="1">Cell membrane</location>
        <topology evidence="1">Multi-pass membrane protein</topology>
    </subcellularLocation>
</comment>
<feature type="transmembrane region" description="Helical" evidence="7">
    <location>
        <begin position="49"/>
        <end position="71"/>
    </location>
</feature>
<evidence type="ECO:0000256" key="2">
    <source>
        <dbReference type="ARBA" id="ARBA00006386"/>
    </source>
</evidence>
<dbReference type="AlphaFoldDB" id="A0A497XT80"/>
<name>A0A497XT80_9AQUI</name>
<dbReference type="InterPro" id="IPR005524">
    <property type="entry name" value="DUF318"/>
</dbReference>
<comment type="similarity">
    <text evidence="2">Belongs to the UPF0718 family.</text>
</comment>
<evidence type="ECO:0000256" key="5">
    <source>
        <dbReference type="ARBA" id="ARBA00022989"/>
    </source>
</evidence>
<keyword evidence="3" id="KW-1003">Cell membrane</keyword>
<dbReference type="RefSeq" id="WP_121012713.1">
    <property type="nucleotide sequence ID" value="NZ_RCCJ01000001.1"/>
</dbReference>
<sequence>MIHLEFLKVFWDYTLDVLPYFLLAALAGATLQTFVGDRFLSRKLLSSPLAPFFAAMLGATVPVCSCSMIPIARAIDSLSGKSYAPVVAFLVTAPVLSPVVLVLTAGMLGMEMTLFRVAFPLLYAMSIAYLSSLVFKKHLSLPLFQGSGSRVNSKHLFVRNLRSLLFSTGKYLLLGLAIAALIKVLTPPNLIASFSGSILSYPLISLLSVPVYVCSGEEVPIGRSLRDMGMSDGQVLTFMLASSGICIPTIAALFSFLPRKLVLLYTLSWFVFATLVGMIVDFSSALNLTIGFSRFVGTSE</sequence>
<feature type="transmembrane region" description="Helical" evidence="7">
    <location>
        <begin position="191"/>
        <end position="214"/>
    </location>
</feature>